<evidence type="ECO:0000313" key="2">
    <source>
        <dbReference type="Proteomes" id="UP000179227"/>
    </source>
</evidence>
<dbReference type="STRING" id="1797729.A3A60_01635"/>
<evidence type="ECO:0000313" key="1">
    <source>
        <dbReference type="EMBL" id="OGE09612.1"/>
    </source>
</evidence>
<dbReference type="AlphaFoldDB" id="A0A1F5HZR1"/>
<name>A0A1F5HZR1_9BACT</name>
<dbReference type="EMBL" id="MFBS01000018">
    <property type="protein sequence ID" value="OGE09612.1"/>
    <property type="molecule type" value="Genomic_DNA"/>
</dbReference>
<organism evidence="1 2">
    <name type="scientific">Candidatus Curtissbacteria bacterium RIFCSPLOWO2_01_FULL_42_26</name>
    <dbReference type="NCBI Taxonomy" id="1797729"/>
    <lineage>
        <taxon>Bacteria</taxon>
        <taxon>Candidatus Curtissiibacteriota</taxon>
    </lineage>
</organism>
<dbReference type="Proteomes" id="UP000179227">
    <property type="component" value="Unassembled WGS sequence"/>
</dbReference>
<comment type="caution">
    <text evidence="1">The sequence shown here is derived from an EMBL/GenBank/DDBJ whole genome shotgun (WGS) entry which is preliminary data.</text>
</comment>
<gene>
    <name evidence="1" type="ORF">A3A60_01635</name>
</gene>
<reference evidence="1 2" key="1">
    <citation type="journal article" date="2016" name="Nat. Commun.">
        <title>Thousands of microbial genomes shed light on interconnected biogeochemical processes in an aquifer system.</title>
        <authorList>
            <person name="Anantharaman K."/>
            <person name="Brown C.T."/>
            <person name="Hug L.A."/>
            <person name="Sharon I."/>
            <person name="Castelle C.J."/>
            <person name="Probst A.J."/>
            <person name="Thomas B.C."/>
            <person name="Singh A."/>
            <person name="Wilkins M.J."/>
            <person name="Karaoz U."/>
            <person name="Brodie E.L."/>
            <person name="Williams K.H."/>
            <person name="Hubbard S.S."/>
            <person name="Banfield J.F."/>
        </authorList>
    </citation>
    <scope>NUCLEOTIDE SEQUENCE [LARGE SCALE GENOMIC DNA]</scope>
</reference>
<sequence length="195" mass="22055">MAVDTKDRINIFDIATARPVENRAEFYLERHVLDSDWEAMVIDFSGEAKKAFKDVFLGLGITLKVLRPDLFAQVGISDEILEKLDRYIQYESRKGGSLARQLDAKAWLIFGDKYHISPPSPPKTHARGVNIDETEMFFTRVTKFFAQSVSDKSSPDISWINYKDLAGEIATKDGIGFEGAYWLSLLKIAFVDTHG</sequence>
<protein>
    <submittedName>
        <fullName evidence="1">Uncharacterized protein</fullName>
    </submittedName>
</protein>
<proteinExistence type="predicted"/>
<accession>A0A1F5HZR1</accession>